<dbReference type="Gene3D" id="2.60.40.2630">
    <property type="match status" value="1"/>
</dbReference>
<name>F3ZQW5_9BACE</name>
<sequence length="518" mass="57261">MKKLKALFLSLIAITLLGACSNDSSDSYDGFDYSGRTTVKFTANIADMGASNNEDNNWSLKDAIGMYAIHSGNTLSDDALYNERANVKYTTLSTSEIAEFKAAKANEAIQVECCDVDVIAYYPYNLAIKDYLYPIDVVKNEDVLYSNNVRNLITGDKAHLVFNHTLSQLILNVIAGENVTSLSNIVADKLSGTITEGNLDLATGLVSIKEGAKAKDIKTSVKAEKGQAIIKSLILPGQPIKNGTIKILLEGKEYVWSTSDETIVEPGKIYTYTMTINADGSWTVEPNGEVSDWTEGNADGDIDVLNPDKDDTEEPGKDIDEPVKPEDPNTGVSVGNEVIVMDEHFGINGKSRWDVKGDYFMTNNEFDTKNVSFSNEGTRLSARAINNITDKDGNFDKHVWFPRFDAKLDGKKPSTPTFKISNINTVGLNEITISYDIMGDMRTQKKEFINTTFIKVYADGEKLKVPSTDLGHKEFSDKYFTITLKIDKPFSELVFKSDSENYTGIRLDNLVIKGRKAE</sequence>
<dbReference type="CDD" id="cd13121">
    <property type="entry name" value="BF2867_like_C"/>
    <property type="match status" value="1"/>
</dbReference>
<evidence type="ECO:0000256" key="2">
    <source>
        <dbReference type="SAM" id="SignalP"/>
    </source>
</evidence>
<dbReference type="EMBL" id="CM001167">
    <property type="protein sequence ID" value="EGJ70623.1"/>
    <property type="molecule type" value="Genomic_DNA"/>
</dbReference>
<evidence type="ECO:0000256" key="1">
    <source>
        <dbReference type="SAM" id="MobiDB-lite"/>
    </source>
</evidence>
<organism evidence="3 4">
    <name type="scientific">Bacteroides coprosuis DSM 18011</name>
    <dbReference type="NCBI Taxonomy" id="679937"/>
    <lineage>
        <taxon>Bacteria</taxon>
        <taxon>Pseudomonadati</taxon>
        <taxon>Bacteroidota</taxon>
        <taxon>Bacteroidia</taxon>
        <taxon>Bacteroidales</taxon>
        <taxon>Bacteroidaceae</taxon>
        <taxon>Bacteroides</taxon>
    </lineage>
</organism>
<evidence type="ECO:0000313" key="3">
    <source>
        <dbReference type="EMBL" id="EGJ70623.1"/>
    </source>
</evidence>
<dbReference type="HOGENOM" id="CLU_525477_0_0_10"/>
<dbReference type="STRING" id="679937.Bcop_0405"/>
<dbReference type="Pfam" id="PF13149">
    <property type="entry name" value="Mfa_like_1"/>
    <property type="match status" value="1"/>
</dbReference>
<gene>
    <name evidence="3" type="ORF">Bcop_0405</name>
</gene>
<feature type="compositionally biased region" description="Basic and acidic residues" evidence="1">
    <location>
        <begin position="306"/>
        <end position="327"/>
    </location>
</feature>
<dbReference type="CDD" id="cd13120">
    <property type="entry name" value="BF2867_like_N"/>
    <property type="match status" value="1"/>
</dbReference>
<keyword evidence="4" id="KW-1185">Reference proteome</keyword>
<dbReference type="eggNOG" id="ENOG50311B0">
    <property type="taxonomic scope" value="Bacteria"/>
</dbReference>
<dbReference type="Proteomes" id="UP000018439">
    <property type="component" value="Chromosome"/>
</dbReference>
<dbReference type="OrthoDB" id="9805760at2"/>
<accession>F3ZQW5</accession>
<evidence type="ECO:0008006" key="5">
    <source>
        <dbReference type="Google" id="ProtNLM"/>
    </source>
</evidence>
<dbReference type="Gene3D" id="2.60.40.2620">
    <property type="entry name" value="Fimbrillin-like"/>
    <property type="match status" value="1"/>
</dbReference>
<feature type="region of interest" description="Disordered" evidence="1">
    <location>
        <begin position="285"/>
        <end position="332"/>
    </location>
</feature>
<protein>
    <recommendedName>
        <fullName evidence="5">Lipoprotein</fullName>
    </recommendedName>
</protein>
<dbReference type="AlphaFoldDB" id="F3ZQW5"/>
<evidence type="ECO:0000313" key="4">
    <source>
        <dbReference type="Proteomes" id="UP000018439"/>
    </source>
</evidence>
<proteinExistence type="predicted"/>
<dbReference type="InterPro" id="IPR025049">
    <property type="entry name" value="Mfa-like_1"/>
</dbReference>
<reference evidence="3 4" key="1">
    <citation type="journal article" date="2011" name="Stand. Genomic Sci.">
        <title>Non-contiguous finished genome sequence of Bacteroides coprosuis type strain (PC139).</title>
        <authorList>
            <person name="Land M."/>
            <person name="Held B."/>
            <person name="Gronow S."/>
            <person name="Abt B."/>
            <person name="Lucas S."/>
            <person name="Del Rio T.G."/>
            <person name="Nolan M."/>
            <person name="Tice H."/>
            <person name="Cheng J.F."/>
            <person name="Pitluck S."/>
            <person name="Liolios K."/>
            <person name="Pagani I."/>
            <person name="Ivanova N."/>
            <person name="Mavromatis K."/>
            <person name="Mikhailova N."/>
            <person name="Pati A."/>
            <person name="Tapia R."/>
            <person name="Han C."/>
            <person name="Goodwin L."/>
            <person name="Chen A."/>
            <person name="Palaniappan K."/>
            <person name="Hauser L."/>
            <person name="Brambilla E.M."/>
            <person name="Rohde M."/>
            <person name="Goker M."/>
            <person name="Detter J.C."/>
            <person name="Woyke T."/>
            <person name="Bristow J."/>
            <person name="Eisen J.A."/>
            <person name="Markowitz V."/>
            <person name="Hugenholtz P."/>
            <person name="Kyrpides N.C."/>
            <person name="Klenk H.P."/>
            <person name="Lapidus A."/>
        </authorList>
    </citation>
    <scope>NUCLEOTIDE SEQUENCE</scope>
    <source>
        <strain evidence="3 4">DSM 18011</strain>
    </source>
</reference>
<dbReference type="InterPro" id="IPR042278">
    <property type="entry name" value="Mfa-like_1_N"/>
</dbReference>
<feature type="signal peptide" evidence="2">
    <location>
        <begin position="1"/>
        <end position="21"/>
    </location>
</feature>
<feature type="chain" id="PRO_5003308579" description="Lipoprotein" evidence="2">
    <location>
        <begin position="22"/>
        <end position="518"/>
    </location>
</feature>
<keyword evidence="2" id="KW-0732">Signal</keyword>
<dbReference type="PROSITE" id="PS51257">
    <property type="entry name" value="PROKAR_LIPOPROTEIN"/>
    <property type="match status" value="1"/>
</dbReference>